<organism evidence="2 3">
    <name type="scientific">Chryseolinea soli</name>
    <dbReference type="NCBI Taxonomy" id="2321403"/>
    <lineage>
        <taxon>Bacteria</taxon>
        <taxon>Pseudomonadati</taxon>
        <taxon>Bacteroidota</taxon>
        <taxon>Cytophagia</taxon>
        <taxon>Cytophagales</taxon>
        <taxon>Fulvivirgaceae</taxon>
        <taxon>Chryseolinea</taxon>
    </lineage>
</organism>
<name>A0A385SQE8_9BACT</name>
<sequence length="106" mass="12096">MFAYPLRKLSKFNVMNATCPHCGIRLEPEPGFYQGAMYVGYGFTIAFITLVSLVLYTLGDVSEWHYIGASVGGMALLIPLNYRYSRMVYLYLFGGIKYDRRLSQTK</sequence>
<dbReference type="EMBL" id="CP032382">
    <property type="protein sequence ID" value="AYB32746.1"/>
    <property type="molecule type" value="Genomic_DNA"/>
</dbReference>
<accession>A0A385SQE8</accession>
<evidence type="ECO:0000313" key="3">
    <source>
        <dbReference type="Proteomes" id="UP000266183"/>
    </source>
</evidence>
<keyword evidence="3" id="KW-1185">Reference proteome</keyword>
<evidence type="ECO:0000313" key="2">
    <source>
        <dbReference type="EMBL" id="AYB32746.1"/>
    </source>
</evidence>
<dbReference type="Proteomes" id="UP000266183">
    <property type="component" value="Chromosome"/>
</dbReference>
<feature type="transmembrane region" description="Helical" evidence="1">
    <location>
        <begin position="64"/>
        <end position="82"/>
    </location>
</feature>
<dbReference type="KEGG" id="chk:D4L85_20150"/>
<proteinExistence type="predicted"/>
<reference evidence="3" key="1">
    <citation type="submission" date="2018-09" db="EMBL/GenBank/DDBJ databases">
        <title>Chryseolinea sp. KIS68-18 isolated from soil.</title>
        <authorList>
            <person name="Weon H.-Y."/>
            <person name="Kwon S.-W."/>
            <person name="Lee S.A."/>
        </authorList>
    </citation>
    <scope>NUCLEOTIDE SEQUENCE [LARGE SCALE GENOMIC DNA]</scope>
    <source>
        <strain evidence="3">KIS68-18</strain>
    </source>
</reference>
<dbReference type="AlphaFoldDB" id="A0A385SQE8"/>
<gene>
    <name evidence="2" type="ORF">D4L85_20150</name>
</gene>
<feature type="transmembrane region" description="Helical" evidence="1">
    <location>
        <begin position="38"/>
        <end position="58"/>
    </location>
</feature>
<keyword evidence="1" id="KW-0472">Membrane</keyword>
<keyword evidence="1" id="KW-1133">Transmembrane helix</keyword>
<keyword evidence="1" id="KW-0812">Transmembrane</keyword>
<protein>
    <submittedName>
        <fullName evidence="2">DUF983 domain-containing protein</fullName>
    </submittedName>
</protein>
<evidence type="ECO:0000256" key="1">
    <source>
        <dbReference type="SAM" id="Phobius"/>
    </source>
</evidence>